<dbReference type="Proteomes" id="UP000054630">
    <property type="component" value="Unassembled WGS sequence"/>
</dbReference>
<dbReference type="EMBL" id="JYDL01000168">
    <property type="protein sequence ID" value="KRX14188.1"/>
    <property type="molecule type" value="Genomic_DNA"/>
</dbReference>
<comment type="caution">
    <text evidence="1">The sequence shown here is derived from an EMBL/GenBank/DDBJ whole genome shotgun (WGS) entry which is preliminary data.</text>
</comment>
<evidence type="ECO:0000313" key="2">
    <source>
        <dbReference type="Proteomes" id="UP000054630"/>
    </source>
</evidence>
<keyword evidence="2" id="KW-1185">Reference proteome</keyword>
<evidence type="ECO:0000313" key="1">
    <source>
        <dbReference type="EMBL" id="KRX14188.1"/>
    </source>
</evidence>
<gene>
    <name evidence="1" type="ORF">T07_11294</name>
</gene>
<dbReference type="AlphaFoldDB" id="A0A0V0RI90"/>
<reference evidence="1 2" key="1">
    <citation type="submission" date="2015-01" db="EMBL/GenBank/DDBJ databases">
        <title>Evolution of Trichinella species and genotypes.</title>
        <authorList>
            <person name="Korhonen P.K."/>
            <person name="Edoardo P."/>
            <person name="Giuseppe L.R."/>
            <person name="Gasser R.B."/>
        </authorList>
    </citation>
    <scope>NUCLEOTIDE SEQUENCE [LARGE SCALE GENOMIC DNA]</scope>
    <source>
        <strain evidence="1">ISS37</strain>
    </source>
</reference>
<organism evidence="1 2">
    <name type="scientific">Trichinella nelsoni</name>
    <dbReference type="NCBI Taxonomy" id="6336"/>
    <lineage>
        <taxon>Eukaryota</taxon>
        <taxon>Metazoa</taxon>
        <taxon>Ecdysozoa</taxon>
        <taxon>Nematoda</taxon>
        <taxon>Enoplea</taxon>
        <taxon>Dorylaimia</taxon>
        <taxon>Trichinellida</taxon>
        <taxon>Trichinellidae</taxon>
        <taxon>Trichinella</taxon>
    </lineage>
</organism>
<name>A0A0V0RI90_9BILA</name>
<sequence length="114" mass="13076">MSTITGSCQINAVRSWQSYMLLLVEVTATKVKVPQPKVFPVIVADQYDHIKGMFDSKLERFFVQINIADAKQNSPNFMKSLRIRMVKVKQNKDLLIAHLDIHWLEVVVDQSSSE</sequence>
<protein>
    <submittedName>
        <fullName evidence="1">Uncharacterized protein</fullName>
    </submittedName>
</protein>
<proteinExistence type="predicted"/>
<accession>A0A0V0RI90</accession>